<dbReference type="EMBL" id="JAGTXO010000001">
    <property type="protein sequence ID" value="KAG8470695.1"/>
    <property type="molecule type" value="Genomic_DNA"/>
</dbReference>
<feature type="domain" description="OTU" evidence="2">
    <location>
        <begin position="201"/>
        <end position="418"/>
    </location>
</feature>
<gene>
    <name evidence="3" type="ORF">KFE25_009116</name>
</gene>
<organism evidence="3 4">
    <name type="scientific">Diacronema lutheri</name>
    <name type="common">Unicellular marine alga</name>
    <name type="synonym">Monochrysis lutheri</name>
    <dbReference type="NCBI Taxonomy" id="2081491"/>
    <lineage>
        <taxon>Eukaryota</taxon>
        <taxon>Haptista</taxon>
        <taxon>Haptophyta</taxon>
        <taxon>Pavlovophyceae</taxon>
        <taxon>Pavlovales</taxon>
        <taxon>Pavlovaceae</taxon>
        <taxon>Diacronema</taxon>
    </lineage>
</organism>
<evidence type="ECO:0000313" key="4">
    <source>
        <dbReference type="Proteomes" id="UP000751190"/>
    </source>
</evidence>
<dbReference type="AlphaFoldDB" id="A0A8J5Y393"/>
<reference evidence="3" key="1">
    <citation type="submission" date="2021-05" db="EMBL/GenBank/DDBJ databases">
        <title>The genome of the haptophyte Pavlova lutheri (Diacronema luteri, Pavlovales) - a model for lipid biosynthesis in eukaryotic algae.</title>
        <authorList>
            <person name="Hulatt C.J."/>
            <person name="Posewitz M.C."/>
        </authorList>
    </citation>
    <scope>NUCLEOTIDE SEQUENCE</scope>
    <source>
        <strain evidence="3">NIVA-4/92</strain>
    </source>
</reference>
<evidence type="ECO:0000313" key="3">
    <source>
        <dbReference type="EMBL" id="KAG8470695.1"/>
    </source>
</evidence>
<name>A0A8J5Y393_DIALT</name>
<dbReference type="Gene3D" id="3.90.70.80">
    <property type="match status" value="1"/>
</dbReference>
<dbReference type="InterPro" id="IPR038765">
    <property type="entry name" value="Papain-like_cys_pep_sf"/>
</dbReference>
<accession>A0A8J5Y393</accession>
<comment type="caution">
    <text evidence="3">The sequence shown here is derived from an EMBL/GenBank/DDBJ whole genome shotgun (WGS) entry which is preliminary data.</text>
</comment>
<dbReference type="OrthoDB" id="409956at2759"/>
<sequence length="473" mass="48983">MRSDPARVRDETCGGLCSPTKAPRTLEDSCDAALSPAVPPTVAASVLGSSSLPVDMHPGPLALALQLAGEAPAAEVVNSAPGHRADPACNPAAHDPAGSPAFGAPSAASVEPDTTSALAFADDDADLQAALLASMMDTDSSPAADGVDRPAMLNPSSPLFAQFERPPLVSTPEPLAPRVALQLRTSDAGRRALVLLGEFGARLVRIRGDGHCMFRALGAGLVLAVREMTPSRARQIGASLSRLLVRAPVQPLGAHGEGARSCGDAFGSSSITSASGAATSLADDEQALDLLGALHDGSLPSNAREAICAALAAQQSSDALVAALRLAACEHMRAHAPRFRACEAALGSSWDAYLSQMERLWPDDNSPRYGGAIELVALSERLGCLIHVYDLELIHVDGTARGGPTVAPSYEFSSHVEACRDDDADEGVAAMDGASDEPWVLLGARPHAQPPLGEVRLALMRAGLHYHLMSLRE</sequence>
<dbReference type="InterPro" id="IPR003323">
    <property type="entry name" value="OTU_dom"/>
</dbReference>
<dbReference type="SUPFAM" id="SSF54001">
    <property type="entry name" value="Cysteine proteinases"/>
    <property type="match status" value="1"/>
</dbReference>
<evidence type="ECO:0000256" key="1">
    <source>
        <dbReference type="SAM" id="MobiDB-lite"/>
    </source>
</evidence>
<feature type="region of interest" description="Disordered" evidence="1">
    <location>
        <begin position="1"/>
        <end position="21"/>
    </location>
</feature>
<protein>
    <recommendedName>
        <fullName evidence="2">OTU domain-containing protein</fullName>
    </recommendedName>
</protein>
<dbReference type="Proteomes" id="UP000751190">
    <property type="component" value="Unassembled WGS sequence"/>
</dbReference>
<dbReference type="PROSITE" id="PS50802">
    <property type="entry name" value="OTU"/>
    <property type="match status" value="1"/>
</dbReference>
<keyword evidence="4" id="KW-1185">Reference proteome</keyword>
<proteinExistence type="predicted"/>
<evidence type="ECO:0000259" key="2">
    <source>
        <dbReference type="PROSITE" id="PS50802"/>
    </source>
</evidence>
<feature type="compositionally biased region" description="Basic and acidic residues" evidence="1">
    <location>
        <begin position="1"/>
        <end position="12"/>
    </location>
</feature>